<dbReference type="PANTHER" id="PTHR10489">
    <property type="entry name" value="CELL ADHESION MOLECULE"/>
    <property type="match status" value="1"/>
</dbReference>
<dbReference type="STRING" id="1676925.ENSPKIP00000003227"/>
<dbReference type="Proteomes" id="UP000261540">
    <property type="component" value="Unplaced"/>
</dbReference>
<evidence type="ECO:0000256" key="2">
    <source>
        <dbReference type="ARBA" id="ARBA00022475"/>
    </source>
</evidence>
<dbReference type="RefSeq" id="XP_023688965.1">
    <property type="nucleotide sequence ID" value="XM_023833197.2"/>
</dbReference>
<dbReference type="AlphaFoldDB" id="A0A3B3Q981"/>
<protein>
    <submittedName>
        <fullName evidence="12">Chemokine (C-X-C motif) receptor 3, tandem duplicate 2</fullName>
    </submittedName>
</protein>
<evidence type="ECO:0000259" key="11">
    <source>
        <dbReference type="PROSITE" id="PS50262"/>
    </source>
</evidence>
<dbReference type="PRINTS" id="PR00657">
    <property type="entry name" value="CCCHEMOKINER"/>
</dbReference>
<name>A0A3B3Q981_9TELE</name>
<reference evidence="12" key="1">
    <citation type="submission" date="2025-08" db="UniProtKB">
        <authorList>
            <consortium name="Ensembl"/>
        </authorList>
    </citation>
    <scope>IDENTIFICATION</scope>
</reference>
<dbReference type="InterPro" id="IPR000355">
    <property type="entry name" value="Chemokine_rcpt"/>
</dbReference>
<feature type="transmembrane region" description="Helical" evidence="10">
    <location>
        <begin position="47"/>
        <end position="70"/>
    </location>
</feature>
<dbReference type="GO" id="GO:0009897">
    <property type="term" value="C:external side of plasma membrane"/>
    <property type="evidence" value="ECO:0007669"/>
    <property type="project" value="TreeGrafter"/>
</dbReference>
<evidence type="ECO:0000313" key="12">
    <source>
        <dbReference type="Ensembl" id="ENSPKIP00000003227.1"/>
    </source>
</evidence>
<dbReference type="GO" id="GO:0048246">
    <property type="term" value="P:macrophage chemotaxis"/>
    <property type="evidence" value="ECO:0007669"/>
    <property type="project" value="Ensembl"/>
</dbReference>
<keyword evidence="5 9" id="KW-0297">G-protein coupled receptor</keyword>
<dbReference type="Gene3D" id="1.20.1070.10">
    <property type="entry name" value="Rhodopsin 7-helix transmembrane proteins"/>
    <property type="match status" value="1"/>
</dbReference>
<evidence type="ECO:0000256" key="7">
    <source>
        <dbReference type="ARBA" id="ARBA00023170"/>
    </source>
</evidence>
<dbReference type="GO" id="GO:0019957">
    <property type="term" value="F:C-C chemokine binding"/>
    <property type="evidence" value="ECO:0007669"/>
    <property type="project" value="TreeGrafter"/>
</dbReference>
<dbReference type="GeneTree" id="ENSGT01050000244848"/>
<evidence type="ECO:0000256" key="4">
    <source>
        <dbReference type="ARBA" id="ARBA00022989"/>
    </source>
</evidence>
<feature type="transmembrane region" description="Helical" evidence="10">
    <location>
        <begin position="256"/>
        <end position="274"/>
    </location>
</feature>
<dbReference type="PROSITE" id="PS00237">
    <property type="entry name" value="G_PROTEIN_RECEP_F1_1"/>
    <property type="match status" value="1"/>
</dbReference>
<dbReference type="PRINTS" id="PR00237">
    <property type="entry name" value="GPCRRHODOPSN"/>
</dbReference>
<evidence type="ECO:0000256" key="1">
    <source>
        <dbReference type="ARBA" id="ARBA00004651"/>
    </source>
</evidence>
<keyword evidence="3 9" id="KW-0812">Transmembrane</keyword>
<evidence type="ECO:0000313" key="13">
    <source>
        <dbReference type="Proteomes" id="UP000261540"/>
    </source>
</evidence>
<keyword evidence="4 10" id="KW-1133">Transmembrane helix</keyword>
<dbReference type="KEGG" id="pki:111854813"/>
<feature type="transmembrane region" description="Helical" evidence="10">
    <location>
        <begin position="124"/>
        <end position="145"/>
    </location>
</feature>
<dbReference type="PANTHER" id="PTHR10489:SF947">
    <property type="entry name" value="C-X-C CHEMOKINE RECEPTOR TYPE 3-2"/>
    <property type="match status" value="1"/>
</dbReference>
<organism evidence="12 13">
    <name type="scientific">Paramormyrops kingsleyae</name>
    <dbReference type="NCBI Taxonomy" id="1676925"/>
    <lineage>
        <taxon>Eukaryota</taxon>
        <taxon>Metazoa</taxon>
        <taxon>Chordata</taxon>
        <taxon>Craniata</taxon>
        <taxon>Vertebrata</taxon>
        <taxon>Euteleostomi</taxon>
        <taxon>Actinopterygii</taxon>
        <taxon>Neopterygii</taxon>
        <taxon>Teleostei</taxon>
        <taxon>Osteoglossocephala</taxon>
        <taxon>Osteoglossomorpha</taxon>
        <taxon>Osteoglossiformes</taxon>
        <taxon>Mormyridae</taxon>
        <taxon>Paramormyrops</taxon>
    </lineage>
</organism>
<evidence type="ECO:0000256" key="10">
    <source>
        <dbReference type="SAM" id="Phobius"/>
    </source>
</evidence>
<keyword evidence="2" id="KW-1003">Cell membrane</keyword>
<dbReference type="GO" id="GO:0019722">
    <property type="term" value="P:calcium-mediated signaling"/>
    <property type="evidence" value="ECO:0007669"/>
    <property type="project" value="TreeGrafter"/>
</dbReference>
<sequence length="375" mass="42889">MAEQQLSTMTPEYYDEDDDYLNMTDDHTSSYATPCSYQITFEFAETFIPVVFILVFVIAVVGNVLVLCVVRRYRRSREGPCSYSLTDTFLLHLAVSDFLLAMTLPFYAIQWAKGWVFGVMGCKMISAIFSVNLYSGILLLACISFDRYLAIVHVVTAGWHRRSCHAQMACAVVWTACLGLACVDVTYQTVIPLKHSNRQVCYLVFPEKTNWHVVLPMVNLILGFGLPLLVMLYCYIRIFRSLCHASRWQKRKSMRLIISLVSIFLLCWAPYNGFRLIEYLNRLNLFQLGCEMNKALDIGTMISESLGLTHCAFNPLLYGFVGVKFRKELLIMWKGLLCSLGYQGLEGWGMNQQRRRRSGTLSTDSENTSYFSVIM</sequence>
<dbReference type="SUPFAM" id="SSF81321">
    <property type="entry name" value="Family A G protein-coupled receptor-like"/>
    <property type="match status" value="1"/>
</dbReference>
<keyword evidence="13" id="KW-1185">Reference proteome</keyword>
<feature type="domain" description="G-protein coupled receptors family 1 profile" evidence="11">
    <location>
        <begin position="62"/>
        <end position="318"/>
    </location>
</feature>
<evidence type="ECO:0000256" key="5">
    <source>
        <dbReference type="ARBA" id="ARBA00023040"/>
    </source>
</evidence>
<evidence type="ECO:0000256" key="6">
    <source>
        <dbReference type="ARBA" id="ARBA00023136"/>
    </source>
</evidence>
<dbReference type="GO" id="GO:0009617">
    <property type="term" value="P:response to bacterium"/>
    <property type="evidence" value="ECO:0007669"/>
    <property type="project" value="Ensembl"/>
</dbReference>
<dbReference type="GO" id="GO:0007204">
    <property type="term" value="P:positive regulation of cytosolic calcium ion concentration"/>
    <property type="evidence" value="ECO:0007669"/>
    <property type="project" value="TreeGrafter"/>
</dbReference>
<comment type="similarity">
    <text evidence="9">Belongs to the G-protein coupled receptor 1 family.</text>
</comment>
<feature type="transmembrane region" description="Helical" evidence="10">
    <location>
        <begin position="211"/>
        <end position="236"/>
    </location>
</feature>
<feature type="transmembrane region" description="Helical" evidence="10">
    <location>
        <begin position="90"/>
        <end position="112"/>
    </location>
</feature>
<dbReference type="PROSITE" id="PS50262">
    <property type="entry name" value="G_PROTEIN_RECEP_F1_2"/>
    <property type="match status" value="1"/>
</dbReference>
<dbReference type="Ensembl" id="ENSPKIT00000027186.1">
    <property type="protein sequence ID" value="ENSPKIP00000003227.1"/>
    <property type="gene ID" value="ENSPKIG00000020831.1"/>
</dbReference>
<evidence type="ECO:0000256" key="8">
    <source>
        <dbReference type="ARBA" id="ARBA00023224"/>
    </source>
</evidence>
<accession>A0A3B3Q981</accession>
<keyword evidence="8 9" id="KW-0807">Transducer</keyword>
<keyword evidence="7 9" id="KW-0675">Receptor</keyword>
<evidence type="ECO:0000256" key="3">
    <source>
        <dbReference type="ARBA" id="ARBA00022692"/>
    </source>
</evidence>
<dbReference type="GO" id="GO:0016493">
    <property type="term" value="F:C-C chemokine receptor activity"/>
    <property type="evidence" value="ECO:0007669"/>
    <property type="project" value="TreeGrafter"/>
</dbReference>
<keyword evidence="6 10" id="KW-0472">Membrane</keyword>
<dbReference type="Pfam" id="PF00001">
    <property type="entry name" value="7tm_1"/>
    <property type="match status" value="1"/>
</dbReference>
<feature type="transmembrane region" description="Helical" evidence="10">
    <location>
        <begin position="166"/>
        <end position="191"/>
    </location>
</feature>
<dbReference type="InterPro" id="IPR000276">
    <property type="entry name" value="GPCR_Rhodpsn"/>
</dbReference>
<dbReference type="GO" id="GO:0002281">
    <property type="term" value="P:macrophage activation involved in immune response"/>
    <property type="evidence" value="ECO:0007669"/>
    <property type="project" value="Ensembl"/>
</dbReference>
<dbReference type="CTD" id="791973"/>
<evidence type="ECO:0000256" key="9">
    <source>
        <dbReference type="RuleBase" id="RU000688"/>
    </source>
</evidence>
<dbReference type="OrthoDB" id="8576531at2759"/>
<reference evidence="12" key="2">
    <citation type="submission" date="2025-09" db="UniProtKB">
        <authorList>
            <consortium name="Ensembl"/>
        </authorList>
    </citation>
    <scope>IDENTIFICATION</scope>
</reference>
<proteinExistence type="inferred from homology"/>
<dbReference type="CDD" id="cd14984">
    <property type="entry name" value="7tmA_Chemokine_R"/>
    <property type="match status" value="1"/>
</dbReference>
<dbReference type="GeneID" id="111854813"/>
<dbReference type="InterPro" id="IPR017452">
    <property type="entry name" value="GPCR_Rhodpsn_7TM"/>
</dbReference>
<dbReference type="InterPro" id="IPR050119">
    <property type="entry name" value="CCR1-9-like"/>
</dbReference>
<dbReference type="GO" id="GO:0002522">
    <property type="term" value="P:leukocyte migration involved in immune response"/>
    <property type="evidence" value="ECO:0007669"/>
    <property type="project" value="Ensembl"/>
</dbReference>
<comment type="subcellular location">
    <subcellularLocation>
        <location evidence="1">Cell membrane</location>
        <topology evidence="1">Multi-pass membrane protein</topology>
    </subcellularLocation>
</comment>